<name>A0AAV4YUC2_AERCA</name>
<dbReference type="AlphaFoldDB" id="A0AAV4YUC2"/>
<organism evidence="1 2">
    <name type="scientific">Aeromonas caviae</name>
    <name type="common">Aeromonas punctata</name>
    <dbReference type="NCBI Taxonomy" id="648"/>
    <lineage>
        <taxon>Bacteria</taxon>
        <taxon>Pseudomonadati</taxon>
        <taxon>Pseudomonadota</taxon>
        <taxon>Gammaproteobacteria</taxon>
        <taxon>Aeromonadales</taxon>
        <taxon>Aeromonadaceae</taxon>
        <taxon>Aeromonas</taxon>
    </lineage>
</organism>
<evidence type="ECO:0000313" key="2">
    <source>
        <dbReference type="Proteomes" id="UP000886939"/>
    </source>
</evidence>
<dbReference type="EMBL" id="BPNI01000181">
    <property type="protein sequence ID" value="GJA43498.1"/>
    <property type="molecule type" value="Genomic_DNA"/>
</dbReference>
<proteinExistence type="predicted"/>
<reference evidence="1" key="1">
    <citation type="submission" date="2021-07" db="EMBL/GenBank/DDBJ databases">
        <title>Draft genome sequence of carbapenem-resistant Aeromonas spp. in Japan.</title>
        <authorList>
            <person name="Maehana S."/>
            <person name="Suzuki M."/>
            <person name="Kitasato H."/>
        </authorList>
    </citation>
    <scope>NUCLEOTIDE SEQUENCE</scope>
    <source>
        <strain evidence="1">KAM343</strain>
    </source>
</reference>
<evidence type="ECO:0000313" key="1">
    <source>
        <dbReference type="EMBL" id="GJA43498.1"/>
    </source>
</evidence>
<comment type="caution">
    <text evidence="1">The sequence shown here is derived from an EMBL/GenBank/DDBJ whole genome shotgun (WGS) entry which is preliminary data.</text>
</comment>
<gene>
    <name evidence="1" type="ORF">KAM343_42940</name>
</gene>
<dbReference type="Proteomes" id="UP000886939">
    <property type="component" value="Unassembled WGS sequence"/>
</dbReference>
<accession>A0AAV4YUC2</accession>
<protein>
    <submittedName>
        <fullName evidence="1">Uncharacterized protein</fullName>
    </submittedName>
</protein>
<sequence>MVKFNAHSNYSIANTKCNINDFLEELSNLTTEVINAIGES</sequence>